<dbReference type="Proteomes" id="UP000247772">
    <property type="component" value="Unassembled WGS sequence"/>
</dbReference>
<keyword evidence="2" id="KW-0732">Signal</keyword>
<protein>
    <submittedName>
        <fullName evidence="3">Ni/Co efflux regulator RcnB</fullName>
    </submittedName>
    <submittedName>
        <fullName evidence="4">Nickel/cobalt transporter regulator</fullName>
    </submittedName>
</protein>
<dbReference type="RefSeq" id="WP_110388103.1">
    <property type="nucleotide sequence ID" value="NZ_JACHVZ010000005.1"/>
</dbReference>
<dbReference type="AlphaFoldDB" id="A0A2U1AJA2"/>
<dbReference type="Pfam" id="PF11776">
    <property type="entry name" value="RcnB"/>
    <property type="match status" value="1"/>
</dbReference>
<name>A0A2U1AJA2_9BURK</name>
<dbReference type="EMBL" id="QJSQ01000017">
    <property type="protein sequence ID" value="PYE20347.1"/>
    <property type="molecule type" value="Genomic_DNA"/>
</dbReference>
<evidence type="ECO:0000256" key="2">
    <source>
        <dbReference type="SAM" id="SignalP"/>
    </source>
</evidence>
<dbReference type="EMBL" id="JACHVZ010000005">
    <property type="protein sequence ID" value="MBB2927783.1"/>
    <property type="molecule type" value="Genomic_DNA"/>
</dbReference>
<feature type="chain" id="PRO_5030057914" evidence="2">
    <location>
        <begin position="24"/>
        <end position="113"/>
    </location>
</feature>
<feature type="signal peptide" evidence="2">
    <location>
        <begin position="1"/>
        <end position="23"/>
    </location>
</feature>
<accession>A0A2U1AJA2</accession>
<evidence type="ECO:0000313" key="6">
    <source>
        <dbReference type="Proteomes" id="UP000533533"/>
    </source>
</evidence>
<sequence>MKAKVTTLFIVAALLATTGTAFASQPEHRPGNPPPTSIERANRPVGAIPHRDWHRGDRLPPEYRDRIFVVENWQQHGLKAPPRGYHWVGVAGDYVLVASATGVISTVLAAGTH</sequence>
<gene>
    <name evidence="4" type="ORF">C7410_11737</name>
    <name evidence="3" type="ORF">FHX59_002203</name>
</gene>
<evidence type="ECO:0000256" key="1">
    <source>
        <dbReference type="SAM" id="MobiDB-lite"/>
    </source>
</evidence>
<evidence type="ECO:0000313" key="4">
    <source>
        <dbReference type="EMBL" id="PYE20347.1"/>
    </source>
</evidence>
<keyword evidence="6" id="KW-1185">Reference proteome</keyword>
<reference evidence="4 5" key="1">
    <citation type="submission" date="2018-06" db="EMBL/GenBank/DDBJ databases">
        <title>Genomic Encyclopedia of Type Strains, Phase IV (KMG-V): Genome sequencing to study the core and pangenomes of soil and plant-associated prokaryotes.</title>
        <authorList>
            <person name="Whitman W."/>
        </authorList>
    </citation>
    <scope>NUCLEOTIDE SEQUENCE [LARGE SCALE GENOMIC DNA]</scope>
    <source>
        <strain evidence="4 5">SRCL-318</strain>
        <strain evidence="3 6">SRMrh-85</strain>
    </source>
</reference>
<dbReference type="Proteomes" id="UP000533533">
    <property type="component" value="Unassembled WGS sequence"/>
</dbReference>
<evidence type="ECO:0000313" key="5">
    <source>
        <dbReference type="Proteomes" id="UP000247772"/>
    </source>
</evidence>
<comment type="caution">
    <text evidence="4">The sequence shown here is derived from an EMBL/GenBank/DDBJ whole genome shotgun (WGS) entry which is preliminary data.</text>
</comment>
<proteinExistence type="predicted"/>
<dbReference type="Gene3D" id="3.10.450.160">
    <property type="entry name" value="inner membrane protein cigr"/>
    <property type="match status" value="1"/>
</dbReference>
<feature type="region of interest" description="Disordered" evidence="1">
    <location>
        <begin position="21"/>
        <end position="53"/>
    </location>
</feature>
<evidence type="ECO:0000313" key="3">
    <source>
        <dbReference type="EMBL" id="MBB2927783.1"/>
    </source>
</evidence>
<organism evidence="4 5">
    <name type="scientific">Paraburkholderia silvatlantica</name>
    <dbReference type="NCBI Taxonomy" id="321895"/>
    <lineage>
        <taxon>Bacteria</taxon>
        <taxon>Pseudomonadati</taxon>
        <taxon>Pseudomonadota</taxon>
        <taxon>Betaproteobacteria</taxon>
        <taxon>Burkholderiales</taxon>
        <taxon>Burkholderiaceae</taxon>
        <taxon>Paraburkholderia</taxon>
    </lineage>
</organism>
<dbReference type="OrthoDB" id="6687316at2"/>
<dbReference type="InterPro" id="IPR024572">
    <property type="entry name" value="RcnB"/>
</dbReference>